<dbReference type="STRING" id="1218493.JF76_04140"/>
<dbReference type="GO" id="GO:0016301">
    <property type="term" value="F:kinase activity"/>
    <property type="evidence" value="ECO:0007669"/>
    <property type="project" value="UniProtKB-KW"/>
</dbReference>
<gene>
    <name evidence="9" type="ORF">JF76_04140</name>
</gene>
<evidence type="ECO:0000256" key="3">
    <source>
        <dbReference type="ARBA" id="ARBA00022490"/>
    </source>
</evidence>
<reference evidence="9 10" key="1">
    <citation type="submission" date="2014-12" db="EMBL/GenBank/DDBJ databases">
        <title>Comparative genomics of the lactic acid bacteria isolated from the honey bee gut.</title>
        <authorList>
            <person name="Ellegaard K.M."/>
            <person name="Tamarit D."/>
            <person name="Javelind E."/>
            <person name="Olofsson T."/>
            <person name="Andersson S.G."/>
            <person name="Vasquez A."/>
        </authorList>
    </citation>
    <scope>NUCLEOTIDE SEQUENCE [LARGE SCALE GENOMIC DNA]</scope>
    <source>
        <strain evidence="9 10">Biut2</strain>
    </source>
</reference>
<keyword evidence="7" id="KW-0418">Kinase</keyword>
<dbReference type="InterPro" id="IPR036662">
    <property type="entry name" value="PTS_EIIA_man-typ_sf"/>
</dbReference>
<evidence type="ECO:0000256" key="4">
    <source>
        <dbReference type="ARBA" id="ARBA00022597"/>
    </source>
</evidence>
<feature type="domain" description="PTS EIIA type-4" evidence="8">
    <location>
        <begin position="1"/>
        <end position="121"/>
    </location>
</feature>
<dbReference type="Gene3D" id="3.40.50.510">
    <property type="entry name" value="Phosphotransferase system, mannose-type IIA component"/>
    <property type="match status" value="1"/>
</dbReference>
<dbReference type="CDD" id="cd00006">
    <property type="entry name" value="PTS_IIA_man"/>
    <property type="match status" value="1"/>
</dbReference>
<evidence type="ECO:0000256" key="1">
    <source>
        <dbReference type="ARBA" id="ARBA00004496"/>
    </source>
</evidence>
<dbReference type="PANTHER" id="PTHR33799">
    <property type="entry name" value="PTS PERMEASE-RELATED-RELATED"/>
    <property type="match status" value="1"/>
</dbReference>
<keyword evidence="4" id="KW-0762">Sugar transport</keyword>
<keyword evidence="2" id="KW-0813">Transport</keyword>
<dbReference type="PROSITE" id="PS51096">
    <property type="entry name" value="PTS_EIIA_TYPE_4"/>
    <property type="match status" value="1"/>
</dbReference>
<keyword evidence="5" id="KW-0808">Transferase</keyword>
<keyword evidence="6" id="KW-0598">Phosphotransferase system</keyword>
<dbReference type="GO" id="GO:0005737">
    <property type="term" value="C:cytoplasm"/>
    <property type="evidence" value="ECO:0007669"/>
    <property type="project" value="UniProtKB-SubCell"/>
</dbReference>
<accession>A0A0F4LGX7</accession>
<comment type="subcellular location">
    <subcellularLocation>
        <location evidence="1">Cytoplasm</location>
    </subcellularLocation>
</comment>
<dbReference type="SUPFAM" id="SSF53062">
    <property type="entry name" value="PTS system fructose IIA component-like"/>
    <property type="match status" value="1"/>
</dbReference>
<evidence type="ECO:0000256" key="2">
    <source>
        <dbReference type="ARBA" id="ARBA00022448"/>
    </source>
</evidence>
<dbReference type="InterPro" id="IPR033887">
    <property type="entry name" value="PTS_IIA_man"/>
</dbReference>
<dbReference type="RefSeq" id="WP_045927614.1">
    <property type="nucleotide sequence ID" value="NZ_JBHSZS010000006.1"/>
</dbReference>
<dbReference type="GO" id="GO:0016020">
    <property type="term" value="C:membrane"/>
    <property type="evidence" value="ECO:0007669"/>
    <property type="project" value="InterPro"/>
</dbReference>
<evidence type="ECO:0000313" key="10">
    <source>
        <dbReference type="Proteomes" id="UP000033533"/>
    </source>
</evidence>
<dbReference type="PATRIC" id="fig|1218493.3.peg.441"/>
<organism evidence="9 10">
    <name type="scientific">Lactobacillus kullabergensis</name>
    <dbReference type="NCBI Taxonomy" id="1218493"/>
    <lineage>
        <taxon>Bacteria</taxon>
        <taxon>Bacillati</taxon>
        <taxon>Bacillota</taxon>
        <taxon>Bacilli</taxon>
        <taxon>Lactobacillales</taxon>
        <taxon>Lactobacillaceae</taxon>
        <taxon>Lactobacillus</taxon>
    </lineage>
</organism>
<dbReference type="InterPro" id="IPR004701">
    <property type="entry name" value="PTS_EIIA_man-typ"/>
</dbReference>
<comment type="caution">
    <text evidence="9">The sequence shown here is derived from an EMBL/GenBank/DDBJ whole genome shotgun (WGS) entry which is preliminary data.</text>
</comment>
<proteinExistence type="predicted"/>
<dbReference type="HOGENOM" id="CLU_123235_3_0_9"/>
<protein>
    <submittedName>
        <fullName evidence="9">PTS Man IIA</fullName>
    </submittedName>
</protein>
<dbReference type="EMBL" id="JXBY01000011">
    <property type="protein sequence ID" value="KJY58097.1"/>
    <property type="molecule type" value="Genomic_DNA"/>
</dbReference>
<evidence type="ECO:0000313" key="9">
    <source>
        <dbReference type="EMBL" id="KJY58097.1"/>
    </source>
</evidence>
<dbReference type="AlphaFoldDB" id="A0A0F4LGX7"/>
<evidence type="ECO:0000256" key="5">
    <source>
        <dbReference type="ARBA" id="ARBA00022679"/>
    </source>
</evidence>
<dbReference type="PANTHER" id="PTHR33799:SF1">
    <property type="entry name" value="PTS SYSTEM MANNOSE-SPECIFIC EIIAB COMPONENT-RELATED"/>
    <property type="match status" value="1"/>
</dbReference>
<evidence type="ECO:0000259" key="8">
    <source>
        <dbReference type="PROSITE" id="PS51096"/>
    </source>
</evidence>
<evidence type="ECO:0000256" key="7">
    <source>
        <dbReference type="ARBA" id="ARBA00022777"/>
    </source>
</evidence>
<dbReference type="InterPro" id="IPR051471">
    <property type="entry name" value="Bacterial_PTS_sugar_comp"/>
</dbReference>
<dbReference type="Pfam" id="PF03610">
    <property type="entry name" value="EIIA-man"/>
    <property type="match status" value="1"/>
</dbReference>
<dbReference type="GO" id="GO:0009401">
    <property type="term" value="P:phosphoenolpyruvate-dependent sugar phosphotransferase system"/>
    <property type="evidence" value="ECO:0007669"/>
    <property type="project" value="UniProtKB-KW"/>
</dbReference>
<keyword evidence="3" id="KW-0963">Cytoplasm</keyword>
<evidence type="ECO:0000256" key="6">
    <source>
        <dbReference type="ARBA" id="ARBA00022683"/>
    </source>
</evidence>
<name>A0A0F4LGX7_9LACO</name>
<dbReference type="OrthoDB" id="6578004at2"/>
<sequence>MIKFVIATHGYFAKGLKMSTEFIMGKQKNLYAICAYTSECKDFPRTIQEILNNNQKDKIIFGTDIAGGSVNNELQKIVASNDRLHLIAGINLPFILEFLTSTESDLSKRIDESITASRKSIINFDEFINKPSTIKGDGFDSF</sequence>
<dbReference type="Proteomes" id="UP000033533">
    <property type="component" value="Unassembled WGS sequence"/>
</dbReference>